<gene>
    <name evidence="1" type="ORF">Tco_0842333</name>
</gene>
<dbReference type="PANTHER" id="PTHR11439">
    <property type="entry name" value="GAG-POL-RELATED RETROTRANSPOSON"/>
    <property type="match status" value="1"/>
</dbReference>
<sequence>MTGNKCYLTKYEDYNGGFVSFGDGKGRILENRNQTNYLSINLDKNPKVSEDMLKKALANAWMKIEASDKDGIGMITSATRMLLDHLLLMMIHHHQLTSANEASIMYLRNIFLKDFSPLFKNAFTLPHASNVTPMDDIRIFGNAYDDEDVDAKADLNNLETTINVSPIPTTRINKYHPKDQIIGDFNSTIQIRIMTKIFDEYAMLDKANARGLLQFSTSKVGDTERIYPNSKRPLEQHGSLEQESSKRGIYCVETSQELGLHQVYVDEDHLCGSMIGSLMYLTASRPDIMFVVYACDRFQVTLKMSHLHAVKGIFRYLKGQPKLGLWYPRDSPFDLEAFSDSDYAGASLDRKSTTRGCEFLSKRLISWQYETADKEWEDRMERAATTASS</sequence>
<proteinExistence type="predicted"/>
<dbReference type="Proteomes" id="UP001151760">
    <property type="component" value="Unassembled WGS sequence"/>
</dbReference>
<accession>A0ABQ5AZW5</accession>
<evidence type="ECO:0000313" key="2">
    <source>
        <dbReference type="Proteomes" id="UP001151760"/>
    </source>
</evidence>
<reference evidence="1" key="1">
    <citation type="journal article" date="2022" name="Int. J. Mol. Sci.">
        <title>Draft Genome of Tanacetum Coccineum: Genomic Comparison of Closely Related Tanacetum-Family Plants.</title>
        <authorList>
            <person name="Yamashiro T."/>
            <person name="Shiraishi A."/>
            <person name="Nakayama K."/>
            <person name="Satake H."/>
        </authorList>
    </citation>
    <scope>NUCLEOTIDE SEQUENCE</scope>
</reference>
<protein>
    <submittedName>
        <fullName evidence="1">Uncharacterized protein</fullName>
    </submittedName>
</protein>
<dbReference type="PANTHER" id="PTHR11439:SF495">
    <property type="entry name" value="REVERSE TRANSCRIPTASE, RNA-DEPENDENT DNA POLYMERASE-RELATED"/>
    <property type="match status" value="1"/>
</dbReference>
<reference evidence="1" key="2">
    <citation type="submission" date="2022-01" db="EMBL/GenBank/DDBJ databases">
        <authorList>
            <person name="Yamashiro T."/>
            <person name="Shiraishi A."/>
            <person name="Satake H."/>
            <person name="Nakayama K."/>
        </authorList>
    </citation>
    <scope>NUCLEOTIDE SEQUENCE</scope>
</reference>
<keyword evidence="2" id="KW-1185">Reference proteome</keyword>
<dbReference type="EMBL" id="BQNB010012786">
    <property type="protein sequence ID" value="GJT07871.1"/>
    <property type="molecule type" value="Genomic_DNA"/>
</dbReference>
<organism evidence="1 2">
    <name type="scientific">Tanacetum coccineum</name>
    <dbReference type="NCBI Taxonomy" id="301880"/>
    <lineage>
        <taxon>Eukaryota</taxon>
        <taxon>Viridiplantae</taxon>
        <taxon>Streptophyta</taxon>
        <taxon>Embryophyta</taxon>
        <taxon>Tracheophyta</taxon>
        <taxon>Spermatophyta</taxon>
        <taxon>Magnoliopsida</taxon>
        <taxon>eudicotyledons</taxon>
        <taxon>Gunneridae</taxon>
        <taxon>Pentapetalae</taxon>
        <taxon>asterids</taxon>
        <taxon>campanulids</taxon>
        <taxon>Asterales</taxon>
        <taxon>Asteraceae</taxon>
        <taxon>Asteroideae</taxon>
        <taxon>Anthemideae</taxon>
        <taxon>Anthemidinae</taxon>
        <taxon>Tanacetum</taxon>
    </lineage>
</organism>
<name>A0ABQ5AZW5_9ASTR</name>
<comment type="caution">
    <text evidence="1">The sequence shown here is derived from an EMBL/GenBank/DDBJ whole genome shotgun (WGS) entry which is preliminary data.</text>
</comment>
<evidence type="ECO:0000313" key="1">
    <source>
        <dbReference type="EMBL" id="GJT07871.1"/>
    </source>
</evidence>